<dbReference type="SUPFAM" id="SSF53822">
    <property type="entry name" value="Periplasmic binding protein-like I"/>
    <property type="match status" value="1"/>
</dbReference>
<dbReference type="PANTHER" id="PTHR35271">
    <property type="entry name" value="ABC TRANSPORTER, SUBSTRATE-BINDING LIPOPROTEIN-RELATED"/>
    <property type="match status" value="1"/>
</dbReference>
<feature type="chain" id="PRO_5020958718" evidence="1">
    <location>
        <begin position="28"/>
        <end position="329"/>
    </location>
</feature>
<reference evidence="2 3" key="1">
    <citation type="submission" date="2019-02" db="EMBL/GenBank/DDBJ databases">
        <title>Genomic Encyclopedia of Type Strains, Phase IV (KMG-IV): sequencing the most valuable type-strain genomes for metagenomic binning, comparative biology and taxonomic classification.</title>
        <authorList>
            <person name="Goeker M."/>
        </authorList>
    </citation>
    <scope>NUCLEOTIDE SEQUENCE [LARGE SCALE GENOMIC DNA]</scope>
    <source>
        <strain evidence="2 3">K24</strain>
    </source>
</reference>
<evidence type="ECO:0000313" key="2">
    <source>
        <dbReference type="EMBL" id="RZS85446.1"/>
    </source>
</evidence>
<keyword evidence="3" id="KW-1185">Reference proteome</keyword>
<dbReference type="Proteomes" id="UP000292445">
    <property type="component" value="Unassembled WGS sequence"/>
</dbReference>
<dbReference type="RefSeq" id="WP_130356660.1">
    <property type="nucleotide sequence ID" value="NZ_SGXC01000001.1"/>
</dbReference>
<dbReference type="OrthoDB" id="9776955at2"/>
<dbReference type="Pfam" id="PF04392">
    <property type="entry name" value="ABC_sub_bind"/>
    <property type="match status" value="1"/>
</dbReference>
<comment type="caution">
    <text evidence="2">The sequence shown here is derived from an EMBL/GenBank/DDBJ whole genome shotgun (WGS) entry which is preliminary data.</text>
</comment>
<feature type="signal peptide" evidence="1">
    <location>
        <begin position="1"/>
        <end position="27"/>
    </location>
</feature>
<protein>
    <submittedName>
        <fullName evidence="2">Putative ABC transport system substrate-binding protein</fullName>
    </submittedName>
</protein>
<name>A0A4Q7NKJ9_9BURK</name>
<dbReference type="PANTHER" id="PTHR35271:SF1">
    <property type="entry name" value="ABC TRANSPORTER, SUBSTRATE-BINDING LIPOPROTEIN"/>
    <property type="match status" value="1"/>
</dbReference>
<dbReference type="EMBL" id="SGXC01000001">
    <property type="protein sequence ID" value="RZS85446.1"/>
    <property type="molecule type" value="Genomic_DNA"/>
</dbReference>
<dbReference type="CDD" id="cd06325">
    <property type="entry name" value="PBP1_ABC_unchar_transporter"/>
    <property type="match status" value="1"/>
</dbReference>
<accession>A0A4Q7NKJ9</accession>
<sequence length="329" mass="34784">MLPFRLSFPRALVLHAATAALLGYAGAATSETVIGIANLGPHPSIAQTIEGFKEEMARRGYVDGKNTTYVYSDANFTQALMPQMFTQISSKSPELILTITTSVSQTALSAVSNRKTPMVFAMVTDPVKAGLVPNWQQGGARFTGASDMQDFDAALAFGKKLFPHATSVGSLYNPGEVNDVVTTQKLEEAARRAGLKFVPVSVDAVGDIPQRAQLLRGIGFAYITGSNLVQSAIPAVAAAAKQLKFPILSSETEFVKSGMAAANYAVSLKSIGTNAAVLADRILKGTPTSQLAPARPGPDDYITTINKTKFKELGLAIPASFDDCACFVE</sequence>
<evidence type="ECO:0000256" key="1">
    <source>
        <dbReference type="SAM" id="SignalP"/>
    </source>
</evidence>
<gene>
    <name evidence="2" type="ORF">EV675_1470</name>
</gene>
<evidence type="ECO:0000313" key="3">
    <source>
        <dbReference type="Proteomes" id="UP000292445"/>
    </source>
</evidence>
<organism evidence="2 3">
    <name type="scientific">Pigmentiphaga kullae</name>
    <dbReference type="NCBI Taxonomy" id="151784"/>
    <lineage>
        <taxon>Bacteria</taxon>
        <taxon>Pseudomonadati</taxon>
        <taxon>Pseudomonadota</taxon>
        <taxon>Betaproteobacteria</taxon>
        <taxon>Burkholderiales</taxon>
        <taxon>Alcaligenaceae</taxon>
        <taxon>Pigmentiphaga</taxon>
    </lineage>
</organism>
<dbReference type="InterPro" id="IPR028082">
    <property type="entry name" value="Peripla_BP_I"/>
</dbReference>
<dbReference type="Gene3D" id="3.40.50.2300">
    <property type="match status" value="2"/>
</dbReference>
<keyword evidence="1" id="KW-0732">Signal</keyword>
<dbReference type="InterPro" id="IPR007487">
    <property type="entry name" value="ABC_transpt-TYRBP-like"/>
</dbReference>
<dbReference type="AlphaFoldDB" id="A0A4Q7NKJ9"/>
<proteinExistence type="predicted"/>